<dbReference type="GO" id="GO:0043005">
    <property type="term" value="C:neuron projection"/>
    <property type="evidence" value="ECO:0007669"/>
    <property type="project" value="TreeGrafter"/>
</dbReference>
<dbReference type="EMBL" id="SRLO01000067">
    <property type="protein sequence ID" value="TNN79141.1"/>
    <property type="molecule type" value="Genomic_DNA"/>
</dbReference>
<dbReference type="Gene3D" id="2.60.40.10">
    <property type="entry name" value="Immunoglobulins"/>
    <property type="match status" value="1"/>
</dbReference>
<name>A0A4Z2IMX5_9TELE</name>
<dbReference type="GO" id="GO:0008037">
    <property type="term" value="P:cell recognition"/>
    <property type="evidence" value="ECO:0007669"/>
    <property type="project" value="TreeGrafter"/>
</dbReference>
<dbReference type="InterPro" id="IPR013783">
    <property type="entry name" value="Ig-like_fold"/>
</dbReference>
<sequence>MEAGRPNPVGLRGGSPGIPMASPLLSAVVSQNLVTDNVSVVEGEMAIISCRVKDNDDSVIQLLNPNRQTIYFRDMRQHRVSVT</sequence>
<dbReference type="PANTHER" id="PTHR45889">
    <property type="entry name" value="IG-LIKE DOMAIN-CONTAINING PROTEIN"/>
    <property type="match status" value="1"/>
</dbReference>
<dbReference type="OrthoDB" id="10028801at2759"/>
<reference evidence="1 2" key="1">
    <citation type="submission" date="2019-03" db="EMBL/GenBank/DDBJ databases">
        <title>First draft genome of Liparis tanakae, snailfish: a comprehensive survey of snailfish specific genes.</title>
        <authorList>
            <person name="Kim W."/>
            <person name="Song I."/>
            <person name="Jeong J.-H."/>
            <person name="Kim D."/>
            <person name="Kim S."/>
            <person name="Ryu S."/>
            <person name="Song J.Y."/>
            <person name="Lee S.K."/>
        </authorList>
    </citation>
    <scope>NUCLEOTIDE SEQUENCE [LARGE SCALE GENOMIC DNA]</scope>
    <source>
        <tissue evidence="1">Muscle</tissue>
    </source>
</reference>
<dbReference type="GO" id="GO:0005886">
    <property type="term" value="C:plasma membrane"/>
    <property type="evidence" value="ECO:0007669"/>
    <property type="project" value="TreeGrafter"/>
</dbReference>
<dbReference type="Proteomes" id="UP000314294">
    <property type="component" value="Unassembled WGS sequence"/>
</dbReference>
<dbReference type="GO" id="GO:0045202">
    <property type="term" value="C:synapse"/>
    <property type="evidence" value="ECO:0007669"/>
    <property type="project" value="TreeGrafter"/>
</dbReference>
<gene>
    <name evidence="1" type="primary">CADM1_1</name>
    <name evidence="1" type="ORF">EYF80_010589</name>
</gene>
<dbReference type="GO" id="GO:0007156">
    <property type="term" value="P:homophilic cell adhesion via plasma membrane adhesion molecules"/>
    <property type="evidence" value="ECO:0007669"/>
    <property type="project" value="TreeGrafter"/>
</dbReference>
<dbReference type="GO" id="GO:0042271">
    <property type="term" value="P:susceptibility to natural killer cell mediated cytotoxicity"/>
    <property type="evidence" value="ECO:0007669"/>
    <property type="project" value="TreeGrafter"/>
</dbReference>
<dbReference type="GO" id="GO:0051606">
    <property type="term" value="P:detection of stimulus"/>
    <property type="evidence" value="ECO:0007669"/>
    <property type="project" value="TreeGrafter"/>
</dbReference>
<comment type="caution">
    <text evidence="1">The sequence shown here is derived from an EMBL/GenBank/DDBJ whole genome shotgun (WGS) entry which is preliminary data.</text>
</comment>
<organism evidence="1 2">
    <name type="scientific">Liparis tanakae</name>
    <name type="common">Tanaka's snailfish</name>
    <dbReference type="NCBI Taxonomy" id="230148"/>
    <lineage>
        <taxon>Eukaryota</taxon>
        <taxon>Metazoa</taxon>
        <taxon>Chordata</taxon>
        <taxon>Craniata</taxon>
        <taxon>Vertebrata</taxon>
        <taxon>Euteleostomi</taxon>
        <taxon>Actinopterygii</taxon>
        <taxon>Neopterygii</taxon>
        <taxon>Teleostei</taxon>
        <taxon>Neoteleostei</taxon>
        <taxon>Acanthomorphata</taxon>
        <taxon>Eupercaria</taxon>
        <taxon>Perciformes</taxon>
        <taxon>Cottioidei</taxon>
        <taxon>Cottales</taxon>
        <taxon>Liparidae</taxon>
        <taxon>Liparis</taxon>
    </lineage>
</organism>
<protein>
    <submittedName>
        <fullName evidence="1">Cell adhesion molecule 1</fullName>
    </submittedName>
</protein>
<keyword evidence="2" id="KW-1185">Reference proteome</keyword>
<dbReference type="PANTHER" id="PTHR45889:SF2">
    <property type="entry name" value="CELL ADHESION MOLECULE 1"/>
    <property type="match status" value="1"/>
</dbReference>
<evidence type="ECO:0000313" key="1">
    <source>
        <dbReference type="EMBL" id="TNN79141.1"/>
    </source>
</evidence>
<dbReference type="AlphaFoldDB" id="A0A4Z2IMX5"/>
<accession>A0A4Z2IMX5</accession>
<proteinExistence type="predicted"/>
<evidence type="ECO:0000313" key="2">
    <source>
        <dbReference type="Proteomes" id="UP000314294"/>
    </source>
</evidence>
<dbReference type="GO" id="GO:0005102">
    <property type="term" value="F:signaling receptor binding"/>
    <property type="evidence" value="ECO:0007669"/>
    <property type="project" value="TreeGrafter"/>
</dbReference>